<dbReference type="HOGENOM" id="CLU_1967208_0_0_6"/>
<dbReference type="AlphaFoldDB" id="A8GLM1"/>
<evidence type="ECO:0000313" key="1">
    <source>
        <dbReference type="EMBL" id="ABV44011.1"/>
    </source>
</evidence>
<dbReference type="Pfam" id="PF02924">
    <property type="entry name" value="HDPD"/>
    <property type="match status" value="1"/>
</dbReference>
<evidence type="ECO:0008006" key="2">
    <source>
        <dbReference type="Google" id="ProtNLM"/>
    </source>
</evidence>
<dbReference type="eggNOG" id="ENOG5034801">
    <property type="taxonomic scope" value="Bacteria"/>
</dbReference>
<gene>
    <name evidence="1" type="ordered locus">Spro_4919</name>
</gene>
<dbReference type="EMBL" id="CP000827">
    <property type="protein sequence ID" value="ABV44011.1"/>
    <property type="molecule type" value="Genomic_DNA"/>
</dbReference>
<sequence>MRKNEFECKPDNLIISGQTGFQTINISIESGAFKRGTLMAFVKIDADTNVVTVAQIDPAGEESAKLPYCILVNDIDATDAPKRGVGYASGTFNSRSVILPGAMKVSDVYQACRDIGLFLNYAVPNE</sequence>
<keyword evidence="1" id="KW-0614">Plasmid</keyword>
<reference evidence="1" key="1">
    <citation type="submission" date="2007-09" db="EMBL/GenBank/DDBJ databases">
        <title>Complete sequence of plasmid of Serratia proteamaculans 568.</title>
        <authorList>
            <consortium name="US DOE Joint Genome Institute"/>
            <person name="Copeland A."/>
            <person name="Lucas S."/>
            <person name="Lapidus A."/>
            <person name="Barry K."/>
            <person name="Glavina del Rio T."/>
            <person name="Dalin E."/>
            <person name="Tice H."/>
            <person name="Pitluck S."/>
            <person name="Chain P."/>
            <person name="Malfatti S."/>
            <person name="Shin M."/>
            <person name="Vergez L."/>
            <person name="Schmutz J."/>
            <person name="Larimer F."/>
            <person name="Land M."/>
            <person name="Hauser L."/>
            <person name="Kyrpides N."/>
            <person name="Kim E."/>
            <person name="Taghavi S."/>
            <person name="Newman L."/>
            <person name="Vangronsveld J."/>
            <person name="van der Lelie D."/>
            <person name="Richardson P."/>
        </authorList>
    </citation>
    <scope>NUCLEOTIDE SEQUENCE [LARGE SCALE GENOMIC DNA]</scope>
    <source>
        <strain evidence="1">568</strain>
        <plasmid evidence="1">pSPRO01</plasmid>
    </source>
</reference>
<geneLocation type="plasmid" evidence="1">
    <name>pSPRO01</name>
</geneLocation>
<name>A8GLM1_SERP5</name>
<accession>A8GLM1</accession>
<organism evidence="1">
    <name type="scientific">Serratia proteamaculans (strain 568)</name>
    <dbReference type="NCBI Taxonomy" id="399741"/>
    <lineage>
        <taxon>Bacteria</taxon>
        <taxon>Pseudomonadati</taxon>
        <taxon>Pseudomonadota</taxon>
        <taxon>Gammaproteobacteria</taxon>
        <taxon>Enterobacterales</taxon>
        <taxon>Yersiniaceae</taxon>
        <taxon>Serratia</taxon>
    </lineage>
</organism>
<dbReference type="KEGG" id="spe:Spro_4919"/>
<proteinExistence type="predicted"/>
<dbReference type="InterPro" id="IPR004195">
    <property type="entry name" value="Head_decoration_D"/>
</dbReference>
<protein>
    <recommendedName>
        <fullName evidence="2">Head decoration protein</fullName>
    </recommendedName>
</protein>